<dbReference type="EC" id="2.3.2.27" evidence="5 18"/>
<evidence type="ECO:0000256" key="7">
    <source>
        <dbReference type="ARBA" id="ARBA00022574"/>
    </source>
</evidence>
<dbReference type="CDD" id="cd00200">
    <property type="entry name" value="WD40"/>
    <property type="match status" value="1"/>
</dbReference>
<dbReference type="Gene3D" id="2.130.10.10">
    <property type="entry name" value="YVTN repeat-like/Quinoprotein amine dehydrogenase"/>
    <property type="match status" value="1"/>
</dbReference>
<dbReference type="PROSITE" id="PS50082">
    <property type="entry name" value="WD_REPEATS_2"/>
    <property type="match status" value="3"/>
</dbReference>
<keyword evidence="16 18" id="KW-0539">Nucleus</keyword>
<dbReference type="SMART" id="SM00504">
    <property type="entry name" value="Ubox"/>
    <property type="match status" value="1"/>
</dbReference>
<dbReference type="Pfam" id="PF08606">
    <property type="entry name" value="Prp19"/>
    <property type="match status" value="1"/>
</dbReference>
<dbReference type="InterPro" id="IPR055340">
    <property type="entry name" value="RING-Ubox_PRP19"/>
</dbReference>
<dbReference type="GO" id="GO:0070534">
    <property type="term" value="P:protein K63-linked ubiquitination"/>
    <property type="evidence" value="ECO:0007669"/>
    <property type="project" value="UniProtKB-UniRule"/>
</dbReference>
<dbReference type="UniPathway" id="UPA00143"/>
<comment type="caution">
    <text evidence="20">The sequence shown here is derived from an EMBL/GenBank/DDBJ whole genome shotgun (WGS) entry which is preliminary data.</text>
</comment>
<dbReference type="Pfam" id="PF24814">
    <property type="entry name" value="WD40_Prp19"/>
    <property type="match status" value="1"/>
</dbReference>
<dbReference type="SMART" id="SM00320">
    <property type="entry name" value="WD40"/>
    <property type="match status" value="7"/>
</dbReference>
<dbReference type="PANTHER" id="PTHR43995:SF1">
    <property type="entry name" value="PRE-MRNA-PROCESSING FACTOR 19"/>
    <property type="match status" value="1"/>
</dbReference>
<evidence type="ECO:0000259" key="19">
    <source>
        <dbReference type="PROSITE" id="PS51698"/>
    </source>
</evidence>
<dbReference type="GO" id="GO:0000974">
    <property type="term" value="C:Prp19 complex"/>
    <property type="evidence" value="ECO:0007669"/>
    <property type="project" value="UniProtKB-UniRule"/>
</dbReference>
<dbReference type="PANTHER" id="PTHR43995">
    <property type="entry name" value="PRE-MRNA-PROCESSING FACTOR 19"/>
    <property type="match status" value="1"/>
</dbReference>
<evidence type="ECO:0000256" key="14">
    <source>
        <dbReference type="ARBA" id="ARBA00023187"/>
    </source>
</evidence>
<dbReference type="InterPro" id="IPR020472">
    <property type="entry name" value="WD40_PAC1"/>
</dbReference>
<reference evidence="20 21" key="1">
    <citation type="submission" date="2016-04" db="EMBL/GenBank/DDBJ databases">
        <title>The genome of Intoshia linei affirms orthonectids as highly simplified spiralians.</title>
        <authorList>
            <person name="Mikhailov K.V."/>
            <person name="Slusarev G.S."/>
            <person name="Nikitin M.A."/>
            <person name="Logacheva M.D."/>
            <person name="Penin A."/>
            <person name="Aleoshin V."/>
            <person name="Panchin Y.V."/>
        </authorList>
    </citation>
    <scope>NUCLEOTIDE SEQUENCE [LARGE SCALE GENOMIC DNA]</scope>
    <source>
        <strain evidence="20">Intl2013</strain>
        <tissue evidence="20">Whole animal</tissue>
    </source>
</reference>
<evidence type="ECO:0000256" key="9">
    <source>
        <dbReference type="ARBA" id="ARBA00022679"/>
    </source>
</evidence>
<dbReference type="PRINTS" id="PR00320">
    <property type="entry name" value="GPROTEINBRPT"/>
</dbReference>
<keyword evidence="12 18" id="KW-0227">DNA damage</keyword>
<dbReference type="PROSITE" id="PS51698">
    <property type="entry name" value="U_BOX"/>
    <property type="match status" value="1"/>
</dbReference>
<evidence type="ECO:0000256" key="16">
    <source>
        <dbReference type="ARBA" id="ARBA00023242"/>
    </source>
</evidence>
<dbReference type="FunFam" id="3.30.40.10:FF:000027">
    <property type="entry name" value="Pre-mRNA-processing factor 19, putative"/>
    <property type="match status" value="1"/>
</dbReference>
<evidence type="ECO:0000256" key="11">
    <source>
        <dbReference type="ARBA" id="ARBA00022737"/>
    </source>
</evidence>
<dbReference type="InterPro" id="IPR013083">
    <property type="entry name" value="Znf_RING/FYVE/PHD"/>
</dbReference>
<dbReference type="InterPro" id="IPR013915">
    <property type="entry name" value="Prp19_cc"/>
</dbReference>
<evidence type="ECO:0000256" key="13">
    <source>
        <dbReference type="ARBA" id="ARBA00022786"/>
    </source>
</evidence>
<dbReference type="Gene3D" id="3.30.40.10">
    <property type="entry name" value="Zinc/RING finger domain, C3HC4 (zinc finger)"/>
    <property type="match status" value="1"/>
</dbReference>
<evidence type="ECO:0000256" key="4">
    <source>
        <dbReference type="ARBA" id="ARBA00006388"/>
    </source>
</evidence>
<keyword evidence="11" id="KW-0677">Repeat</keyword>
<gene>
    <name evidence="20" type="ORF">A3Q56_03400</name>
</gene>
<proteinExistence type="inferred from homology"/>
<dbReference type="GO" id="GO:0005654">
    <property type="term" value="C:nucleoplasm"/>
    <property type="evidence" value="ECO:0007669"/>
    <property type="project" value="UniProtKB-SubCell"/>
</dbReference>
<dbReference type="InterPro" id="IPR036322">
    <property type="entry name" value="WD40_repeat_dom_sf"/>
</dbReference>
<dbReference type="SUPFAM" id="SSF57850">
    <property type="entry name" value="RING/U-box"/>
    <property type="match status" value="1"/>
</dbReference>
<evidence type="ECO:0000256" key="15">
    <source>
        <dbReference type="ARBA" id="ARBA00023204"/>
    </source>
</evidence>
<name>A0A177B3L4_9BILA</name>
<dbReference type="InterPro" id="IPR003613">
    <property type="entry name" value="Ubox_domain"/>
</dbReference>
<comment type="subcellular location">
    <subcellularLocation>
        <location evidence="2">Nucleus</location>
        <location evidence="2">Nucleoplasm</location>
    </subcellularLocation>
</comment>
<dbReference type="GO" id="GO:0071006">
    <property type="term" value="C:U2-type catalytic step 1 spliceosome"/>
    <property type="evidence" value="ECO:0007669"/>
    <property type="project" value="TreeGrafter"/>
</dbReference>
<keyword evidence="21" id="KW-1185">Reference proteome</keyword>
<evidence type="ECO:0000256" key="18">
    <source>
        <dbReference type="RuleBase" id="RU367101"/>
    </source>
</evidence>
<evidence type="ECO:0000256" key="2">
    <source>
        <dbReference type="ARBA" id="ARBA00004642"/>
    </source>
</evidence>
<dbReference type="InterPro" id="IPR038959">
    <property type="entry name" value="Prp19"/>
</dbReference>
<comment type="subunit">
    <text evidence="18">Homotetramer.</text>
</comment>
<dbReference type="OrthoDB" id="687049at2759"/>
<dbReference type="GO" id="GO:0000398">
    <property type="term" value="P:mRNA splicing, via spliceosome"/>
    <property type="evidence" value="ECO:0007669"/>
    <property type="project" value="InterPro"/>
</dbReference>
<dbReference type="InterPro" id="IPR001680">
    <property type="entry name" value="WD40_rpt"/>
</dbReference>
<dbReference type="GO" id="GO:0061630">
    <property type="term" value="F:ubiquitin protein ligase activity"/>
    <property type="evidence" value="ECO:0007669"/>
    <property type="project" value="UniProtKB-UniRule"/>
</dbReference>
<feature type="repeat" description="WD" evidence="17">
    <location>
        <begin position="360"/>
        <end position="392"/>
    </location>
</feature>
<evidence type="ECO:0000256" key="6">
    <source>
        <dbReference type="ARBA" id="ARBA00015618"/>
    </source>
</evidence>
<feature type="repeat" description="WD" evidence="17">
    <location>
        <begin position="393"/>
        <end position="439"/>
    </location>
</feature>
<dbReference type="Proteomes" id="UP000078046">
    <property type="component" value="Unassembled WGS sequence"/>
</dbReference>
<keyword evidence="7 17" id="KW-0853">WD repeat</keyword>
<dbReference type="GO" id="GO:0006281">
    <property type="term" value="P:DNA repair"/>
    <property type="evidence" value="ECO:0007669"/>
    <property type="project" value="UniProtKB-KW"/>
</dbReference>
<comment type="similarity">
    <text evidence="4 18">Belongs to the WD repeat PRP19 family.</text>
</comment>
<dbReference type="PROSITE" id="PS50294">
    <property type="entry name" value="WD_REPEATS_REGION"/>
    <property type="match status" value="2"/>
</dbReference>
<dbReference type="CDD" id="cd16656">
    <property type="entry name" value="RING-Ubox_PRP19"/>
    <property type="match status" value="1"/>
</dbReference>
<dbReference type="GO" id="GO:0005737">
    <property type="term" value="C:cytoplasm"/>
    <property type="evidence" value="ECO:0007669"/>
    <property type="project" value="TreeGrafter"/>
</dbReference>
<keyword evidence="14 18" id="KW-0508">mRNA splicing</keyword>
<evidence type="ECO:0000256" key="12">
    <source>
        <dbReference type="ARBA" id="ARBA00022763"/>
    </source>
</evidence>
<evidence type="ECO:0000256" key="1">
    <source>
        <dbReference type="ARBA" id="ARBA00000900"/>
    </source>
</evidence>
<evidence type="ECO:0000313" key="21">
    <source>
        <dbReference type="Proteomes" id="UP000078046"/>
    </source>
</evidence>
<dbReference type="SUPFAM" id="SSF50978">
    <property type="entry name" value="WD40 repeat-like"/>
    <property type="match status" value="1"/>
</dbReference>
<accession>A0A177B3L4</accession>
<keyword evidence="13 18" id="KW-0833">Ubl conjugation pathway</keyword>
<sequence length="524" mass="58507">MSLVCSISNEVPEVPVISTKSGCIFEKRLIEKFITENGTDPISGDTLLPDDLISMKVSNIVRPRPANFSSIPSILKCQQDEWDSLMLHTFSLRHQLNTTRQELTHTLYQHDAACRVIARLTKELTAVREALAVLKPQQSGLIQNESSQYGNKLRDGESMKDVVYANEISEEIGMSDELLNEIQLFSKSLTAERKKRGKSIPDHVAKPVDVRTYEILKSNSGLHSASLPGISCLDVCLKNDSRVVTGGKDKNVIVFDNKEESIISNFKGHTKKITNVIYHNNEANVVSASLDGRIKVWDIPNSSCNYTLKAHDAGVTGISMHAIENHIISSSEDGMWAFSDINIGKIVTKSKSNRKIPQYSAEFHPDGLIFGIGRKDSIIEIWDLKQNENVASFEGHTGSVISLSFSENVILVLGYYLASATHDGILKLWDLRKLKNFKSINLNKPQLDYTINDISFDKSGCYLCVAGTDLRLYSSKHWEMINSFENHSELVTSARFGLNSNRVYSVSLDRTLNLYGIDNNMKDA</sequence>
<dbReference type="InterPro" id="IPR019775">
    <property type="entry name" value="WD40_repeat_CS"/>
</dbReference>
<protein>
    <recommendedName>
        <fullName evidence="6 18">Pre-mRNA-processing factor 19</fullName>
        <ecNumber evidence="5 18">2.3.2.27</ecNumber>
    </recommendedName>
</protein>
<feature type="domain" description="U-box" evidence="19">
    <location>
        <begin position="1"/>
        <end position="75"/>
    </location>
</feature>
<evidence type="ECO:0000256" key="10">
    <source>
        <dbReference type="ARBA" id="ARBA00022728"/>
    </source>
</evidence>
<dbReference type="InterPro" id="IPR015943">
    <property type="entry name" value="WD40/YVTN_repeat-like_dom_sf"/>
</dbReference>
<dbReference type="AlphaFoldDB" id="A0A177B3L4"/>
<keyword evidence="10 18" id="KW-0747">Spliceosome</keyword>
<comment type="pathway">
    <text evidence="3 18">Protein modification; protein ubiquitination.</text>
</comment>
<evidence type="ECO:0000256" key="3">
    <source>
        <dbReference type="ARBA" id="ARBA00004906"/>
    </source>
</evidence>
<organism evidence="20 21">
    <name type="scientific">Intoshia linei</name>
    <dbReference type="NCBI Taxonomy" id="1819745"/>
    <lineage>
        <taxon>Eukaryota</taxon>
        <taxon>Metazoa</taxon>
        <taxon>Spiralia</taxon>
        <taxon>Lophotrochozoa</taxon>
        <taxon>Mesozoa</taxon>
        <taxon>Orthonectida</taxon>
        <taxon>Rhopaluridae</taxon>
        <taxon>Intoshia</taxon>
    </lineage>
</organism>
<evidence type="ECO:0000256" key="17">
    <source>
        <dbReference type="PROSITE-ProRule" id="PRU00221"/>
    </source>
</evidence>
<comment type="function">
    <text evidence="18">Ubiquitin-protein ligase which is mainly involved pre-mRNA splicing and DNA repair. Required for pre-mRNA splicing as component of the spliceosome.</text>
</comment>
<keyword evidence="9 18" id="KW-0808">Transferase</keyword>
<comment type="catalytic activity">
    <reaction evidence="1 18">
        <text>S-ubiquitinyl-[E2 ubiquitin-conjugating enzyme]-L-cysteine + [acceptor protein]-L-lysine = [E2 ubiquitin-conjugating enzyme]-L-cysteine + N(6)-ubiquitinyl-[acceptor protein]-L-lysine.</text>
        <dbReference type="EC" id="2.3.2.27"/>
    </reaction>
</comment>
<feature type="repeat" description="WD" evidence="17">
    <location>
        <begin position="266"/>
        <end position="307"/>
    </location>
</feature>
<dbReference type="EMBL" id="LWCA01000375">
    <property type="protein sequence ID" value="OAF68865.1"/>
    <property type="molecule type" value="Genomic_DNA"/>
</dbReference>
<keyword evidence="8 18" id="KW-0507">mRNA processing</keyword>
<evidence type="ECO:0000256" key="8">
    <source>
        <dbReference type="ARBA" id="ARBA00022664"/>
    </source>
</evidence>
<dbReference type="PROSITE" id="PS00678">
    <property type="entry name" value="WD_REPEATS_1"/>
    <property type="match status" value="2"/>
</dbReference>
<keyword evidence="15 18" id="KW-0234">DNA repair</keyword>
<evidence type="ECO:0000313" key="20">
    <source>
        <dbReference type="EMBL" id="OAF68865.1"/>
    </source>
</evidence>
<evidence type="ECO:0000256" key="5">
    <source>
        <dbReference type="ARBA" id="ARBA00012483"/>
    </source>
</evidence>